<evidence type="ECO:0000313" key="2">
    <source>
        <dbReference type="EMBL" id="CAF1211799.1"/>
    </source>
</evidence>
<dbReference type="Proteomes" id="UP000663829">
    <property type="component" value="Unassembled WGS sequence"/>
</dbReference>
<dbReference type="EMBL" id="CAJOBC010008970">
    <property type="protein sequence ID" value="CAF3975737.1"/>
    <property type="molecule type" value="Genomic_DNA"/>
</dbReference>
<dbReference type="AlphaFoldDB" id="A0A814X5Q9"/>
<dbReference type="Proteomes" id="UP000681722">
    <property type="component" value="Unassembled WGS sequence"/>
</dbReference>
<accession>A0A814X5Q9</accession>
<keyword evidence="5" id="KW-1185">Reference proteome</keyword>
<evidence type="ECO:0000313" key="1">
    <source>
        <dbReference type="EMBL" id="CAF1031861.1"/>
    </source>
</evidence>
<evidence type="ECO:0000313" key="3">
    <source>
        <dbReference type="EMBL" id="CAF3800085.1"/>
    </source>
</evidence>
<proteinExistence type="predicted"/>
<gene>
    <name evidence="2" type="ORF">GPM918_LOCUS24248</name>
    <name evidence="1" type="ORF">OVA965_LOCUS16031</name>
    <name evidence="4" type="ORF">SRO942_LOCUS24246</name>
    <name evidence="3" type="ORF">TMI583_LOCUS16040</name>
</gene>
<organism evidence="2 5">
    <name type="scientific">Didymodactylos carnosus</name>
    <dbReference type="NCBI Taxonomy" id="1234261"/>
    <lineage>
        <taxon>Eukaryota</taxon>
        <taxon>Metazoa</taxon>
        <taxon>Spiralia</taxon>
        <taxon>Gnathifera</taxon>
        <taxon>Rotifera</taxon>
        <taxon>Eurotatoria</taxon>
        <taxon>Bdelloidea</taxon>
        <taxon>Philodinida</taxon>
        <taxon>Philodinidae</taxon>
        <taxon>Didymodactylos</taxon>
    </lineage>
</organism>
<dbReference type="Proteomes" id="UP000677228">
    <property type="component" value="Unassembled WGS sequence"/>
</dbReference>
<evidence type="ECO:0000313" key="4">
    <source>
        <dbReference type="EMBL" id="CAF3975737.1"/>
    </source>
</evidence>
<name>A0A814X5Q9_9BILA</name>
<sequence>MAENVVIDSGSAAEGQYEAKYCSPLSNPELDKMIFRGEAHKPEQLLPNLQSPAFVQIELDQTDLKNIDLPILLTSTNKLCIDGMQLKKQLLNELTLKFLHVDFETSIEKASIQGKVNYVCKPEHILINLELFRISFSQSHLFNQQRDYIRQWLINVPNTIVTLLEKKLEQIPSYIKSDLLKTIKNAFQIAFQLFGTSFGQAFQEQVLNDKILAVLQYHEKHKHLVNTTSEKYNSLKRLFTRQVEPEIDYVPYLKLTFTPDIIQPFLNRFKSNRPNLFDKIKCLPVYLIPKWSRTVSLETEEAKLDFRYSFSAYETEIAQRRSKVEQVLNNVARGLYYKYLNKNLIVDQQYLPSYFIKTSVL</sequence>
<dbReference type="EMBL" id="CAJNOK010007341">
    <property type="protein sequence ID" value="CAF1031861.1"/>
    <property type="molecule type" value="Genomic_DNA"/>
</dbReference>
<comment type="caution">
    <text evidence="2">The sequence shown here is derived from an EMBL/GenBank/DDBJ whole genome shotgun (WGS) entry which is preliminary data.</text>
</comment>
<dbReference type="EMBL" id="CAJNOQ010008970">
    <property type="protein sequence ID" value="CAF1211799.1"/>
    <property type="molecule type" value="Genomic_DNA"/>
</dbReference>
<dbReference type="OrthoDB" id="10540643at2759"/>
<evidence type="ECO:0000313" key="5">
    <source>
        <dbReference type="Proteomes" id="UP000663829"/>
    </source>
</evidence>
<dbReference type="EMBL" id="CAJOBA010007352">
    <property type="protein sequence ID" value="CAF3800085.1"/>
    <property type="molecule type" value="Genomic_DNA"/>
</dbReference>
<reference evidence="2" key="1">
    <citation type="submission" date="2021-02" db="EMBL/GenBank/DDBJ databases">
        <authorList>
            <person name="Nowell W R."/>
        </authorList>
    </citation>
    <scope>NUCLEOTIDE SEQUENCE</scope>
</reference>
<protein>
    <submittedName>
        <fullName evidence="2">Uncharacterized protein</fullName>
    </submittedName>
</protein>
<dbReference type="Proteomes" id="UP000682733">
    <property type="component" value="Unassembled WGS sequence"/>
</dbReference>